<protein>
    <recommendedName>
        <fullName evidence="3">Radical SAM domain protein</fullName>
    </recommendedName>
</protein>
<organism evidence="1 2">
    <name type="scientific">Archangium minus</name>
    <dbReference type="NCBI Taxonomy" id="83450"/>
    <lineage>
        <taxon>Bacteria</taxon>
        <taxon>Pseudomonadati</taxon>
        <taxon>Myxococcota</taxon>
        <taxon>Myxococcia</taxon>
        <taxon>Myxococcales</taxon>
        <taxon>Cystobacterineae</taxon>
        <taxon>Archangiaceae</taxon>
        <taxon>Archangium</taxon>
    </lineage>
</organism>
<dbReference type="RefSeq" id="WP_395808214.1">
    <property type="nucleotide sequence ID" value="NZ_CP043494.1"/>
</dbReference>
<accession>A0ABY9X366</accession>
<dbReference type="Gene3D" id="3.20.20.70">
    <property type="entry name" value="Aldolase class I"/>
    <property type="match status" value="1"/>
</dbReference>
<dbReference type="Proteomes" id="UP001611383">
    <property type="component" value="Chromosome"/>
</dbReference>
<evidence type="ECO:0008006" key="3">
    <source>
        <dbReference type="Google" id="ProtNLM"/>
    </source>
</evidence>
<dbReference type="EMBL" id="CP043494">
    <property type="protein sequence ID" value="WNG49836.1"/>
    <property type="molecule type" value="Genomic_DNA"/>
</dbReference>
<dbReference type="InterPro" id="IPR058240">
    <property type="entry name" value="rSAM_sf"/>
</dbReference>
<reference evidence="1 2" key="1">
    <citation type="submission" date="2019-08" db="EMBL/GenBank/DDBJ databases">
        <title>Archangium and Cystobacter genomes.</title>
        <authorList>
            <person name="Chen I.-C.K."/>
            <person name="Wielgoss S."/>
        </authorList>
    </citation>
    <scope>NUCLEOTIDE SEQUENCE [LARGE SCALE GENOMIC DNA]</scope>
    <source>
        <strain evidence="1 2">Cbm 6</strain>
    </source>
</reference>
<keyword evidence="2" id="KW-1185">Reference proteome</keyword>
<evidence type="ECO:0000313" key="2">
    <source>
        <dbReference type="Proteomes" id="UP001611383"/>
    </source>
</evidence>
<gene>
    <name evidence="1" type="ORF">F0U60_41265</name>
</gene>
<dbReference type="SUPFAM" id="SSF102114">
    <property type="entry name" value="Radical SAM enzymes"/>
    <property type="match status" value="1"/>
</dbReference>
<proteinExistence type="predicted"/>
<sequence length="360" mass="41324">MSSERFSPNQFRHASSITHPSEFRDGRWHTFTPRAPVERILLGRRWLLRPGLTFTPYANPTRCNAHCAFCSEELARIDATRLSAHTPITDYDRYFAALDRAWSELRGFEMGLSLSGLEATSEPEWLLRLLSLLDAHSALFAERVLYSNGSGLATDERLVTALARARFDRAEVSRAHFDEKLNQRIMRFGLAQPIRRSEVFSETVRRVQREGVRVKLVCILNTQGVATIDHVERYLDEAEALGVEHVVFRELSVLGDIYRENRETRWIATHRAPMRALMDAILDDRGHTRAGWTLEGVTSGYYYYNERYRRGRIEVTLEGSSYVAHRDAVESGVLQKLVFHSTRELCGDWVPNSQVIGCYD</sequence>
<evidence type="ECO:0000313" key="1">
    <source>
        <dbReference type="EMBL" id="WNG49836.1"/>
    </source>
</evidence>
<dbReference type="InterPro" id="IPR013785">
    <property type="entry name" value="Aldolase_TIM"/>
</dbReference>
<name>A0ABY9X366_9BACT</name>